<accession>A0A327QR05</accession>
<keyword evidence="1" id="KW-0732">Signal</keyword>
<sequence length="151" mass="16918">MKKLLVALCMLVLPFLASAQIQNPVKWSFSSKKIAANTYELHMTATIEKTWHLYSVTTPEGGPIATSFKFTKNPLATFEGKIKEVGKLEKYNDENFGVEVRYFADKVDFVQVVKAKTAKPFAVKGSLEFQVCDDHQCLPPQEVPFSINVGK</sequence>
<evidence type="ECO:0000313" key="4">
    <source>
        <dbReference type="Proteomes" id="UP000249547"/>
    </source>
</evidence>
<dbReference type="Gene3D" id="2.60.40.1250">
    <property type="entry name" value="Thiol:disulfide interchange protein DsbD, N-terminal domain"/>
    <property type="match status" value="1"/>
</dbReference>
<dbReference type="AlphaFoldDB" id="A0A327QR05"/>
<gene>
    <name evidence="3" type="ORF">LX64_03106</name>
</gene>
<keyword evidence="4" id="KW-1185">Reference proteome</keyword>
<feature type="domain" description="Thiol:disulfide interchange protein DsbD N-terminal" evidence="2">
    <location>
        <begin position="29"/>
        <end position="142"/>
    </location>
</feature>
<feature type="signal peptide" evidence="1">
    <location>
        <begin position="1"/>
        <end position="19"/>
    </location>
</feature>
<dbReference type="Pfam" id="PF11412">
    <property type="entry name" value="DsbD_N"/>
    <property type="match status" value="1"/>
</dbReference>
<evidence type="ECO:0000259" key="2">
    <source>
        <dbReference type="Pfam" id="PF11412"/>
    </source>
</evidence>
<reference evidence="3 4" key="1">
    <citation type="submission" date="2018-06" db="EMBL/GenBank/DDBJ databases">
        <title>Genomic Encyclopedia of Archaeal and Bacterial Type Strains, Phase II (KMG-II): from individual species to whole genera.</title>
        <authorList>
            <person name="Goeker M."/>
        </authorList>
    </citation>
    <scope>NUCLEOTIDE SEQUENCE [LARGE SCALE GENOMIC DNA]</scope>
    <source>
        <strain evidence="3 4">DSM 23857</strain>
    </source>
</reference>
<feature type="chain" id="PRO_5016252756" evidence="1">
    <location>
        <begin position="20"/>
        <end position="151"/>
    </location>
</feature>
<dbReference type="InterPro" id="IPR028250">
    <property type="entry name" value="DsbDN"/>
</dbReference>
<dbReference type="RefSeq" id="WP_111598524.1">
    <property type="nucleotide sequence ID" value="NZ_QLLL01000005.1"/>
</dbReference>
<organism evidence="3 4">
    <name type="scientific">Chitinophaga skermanii</name>
    <dbReference type="NCBI Taxonomy" id="331697"/>
    <lineage>
        <taxon>Bacteria</taxon>
        <taxon>Pseudomonadati</taxon>
        <taxon>Bacteroidota</taxon>
        <taxon>Chitinophagia</taxon>
        <taxon>Chitinophagales</taxon>
        <taxon>Chitinophagaceae</taxon>
        <taxon>Chitinophaga</taxon>
    </lineage>
</organism>
<evidence type="ECO:0000256" key="1">
    <source>
        <dbReference type="SAM" id="SignalP"/>
    </source>
</evidence>
<dbReference type="Proteomes" id="UP000249547">
    <property type="component" value="Unassembled WGS sequence"/>
</dbReference>
<name>A0A327QR05_9BACT</name>
<dbReference type="EMBL" id="QLLL01000005">
    <property type="protein sequence ID" value="RAJ04227.1"/>
    <property type="molecule type" value="Genomic_DNA"/>
</dbReference>
<evidence type="ECO:0000313" key="3">
    <source>
        <dbReference type="EMBL" id="RAJ04227.1"/>
    </source>
</evidence>
<protein>
    <submittedName>
        <fullName evidence="3">Thiol:disulfide interchange protein DsbD</fullName>
    </submittedName>
</protein>
<proteinExistence type="predicted"/>
<dbReference type="OrthoDB" id="767251at2"/>
<dbReference type="InterPro" id="IPR036929">
    <property type="entry name" value="DsbDN_sf"/>
</dbReference>
<comment type="caution">
    <text evidence="3">The sequence shown here is derived from an EMBL/GenBank/DDBJ whole genome shotgun (WGS) entry which is preliminary data.</text>
</comment>